<dbReference type="Pfam" id="PF13177">
    <property type="entry name" value="DNA_pol3_delta2"/>
    <property type="match status" value="1"/>
</dbReference>
<protein>
    <recommendedName>
        <fullName evidence="3">DNA polymerase III subunit delta</fullName>
    </recommendedName>
</protein>
<dbReference type="PANTHER" id="PTHR11669">
    <property type="entry name" value="REPLICATION FACTOR C / DNA POLYMERASE III GAMMA-TAU SUBUNIT"/>
    <property type="match status" value="1"/>
</dbReference>
<dbReference type="Proteomes" id="UP001083770">
    <property type="component" value="Unassembled WGS sequence"/>
</dbReference>
<evidence type="ECO:0000313" key="2">
    <source>
        <dbReference type="Proteomes" id="UP001083770"/>
    </source>
</evidence>
<dbReference type="PANTHER" id="PTHR11669:SF8">
    <property type="entry name" value="DNA POLYMERASE III SUBUNIT DELTA"/>
    <property type="match status" value="1"/>
</dbReference>
<dbReference type="EMBL" id="JAPWGW010000002">
    <property type="protein sequence ID" value="MCZ4297729.1"/>
    <property type="molecule type" value="Genomic_DNA"/>
</dbReference>
<comment type="caution">
    <text evidence="1">The sequence shown here is derived from an EMBL/GenBank/DDBJ whole genome shotgun (WGS) entry which is preliminary data.</text>
</comment>
<evidence type="ECO:0008006" key="3">
    <source>
        <dbReference type="Google" id="ProtNLM"/>
    </source>
</evidence>
<keyword evidence="2" id="KW-1185">Reference proteome</keyword>
<name>A0ABT4LTN5_9PROT</name>
<accession>A0ABT4LTN5</accession>
<dbReference type="InterPro" id="IPR027417">
    <property type="entry name" value="P-loop_NTPase"/>
</dbReference>
<dbReference type="SUPFAM" id="SSF52540">
    <property type="entry name" value="P-loop containing nucleoside triphosphate hydrolases"/>
    <property type="match status" value="1"/>
</dbReference>
<gene>
    <name evidence="1" type="ORF">O4G74_06625</name>
</gene>
<dbReference type="RefSeq" id="WP_269401857.1">
    <property type="nucleotide sequence ID" value="NZ_JAPWGW010000002.1"/>
</dbReference>
<dbReference type="Gene3D" id="3.40.50.300">
    <property type="entry name" value="P-loop containing nucleotide triphosphate hydrolases"/>
    <property type="match status" value="1"/>
</dbReference>
<evidence type="ECO:0000313" key="1">
    <source>
        <dbReference type="EMBL" id="MCZ4297729.1"/>
    </source>
</evidence>
<sequence>MSEDIALPLFGHKAPQEKFLKAMDGGRLHHAWIIEGPSGIGKSRFALRLAAMLLGAQPAADSDRAGASASDPVMQKVLSSGHPDLKHVQRAVGDNGKLKQDIAVDQIRELNQFFSLKPALGGWRIGILDSLDEMNANGRNAVLKTLEEPPPRAMLFLISHATVPVLATIRSRCQSLRLTSLRKEETLAALRAQQVESPEQVADLVAGRPGRVEALTGQKVLAASHAARSFLKALPKPADAVLSTTIQAAAEDQASFGVFAEELLGWVSSKAEESPAWADVWFQLHNIVASQRNLHMTPVQAASKLVSTLQTGAGKV</sequence>
<reference evidence="1" key="1">
    <citation type="submission" date="2022-12" db="EMBL/GenBank/DDBJ databases">
        <title>Bacterial isolates from different developmental stages of Nematostella vectensis.</title>
        <authorList>
            <person name="Fraune S."/>
        </authorList>
    </citation>
    <scope>NUCLEOTIDE SEQUENCE</scope>
    <source>
        <strain evidence="1">G21632-S1</strain>
    </source>
</reference>
<dbReference type="InterPro" id="IPR050238">
    <property type="entry name" value="DNA_Rep/Repair_Clamp_Loader"/>
</dbReference>
<proteinExistence type="predicted"/>
<organism evidence="1 2">
    <name type="scientific">Henriciella marina</name>
    <dbReference type="NCBI Taxonomy" id="453851"/>
    <lineage>
        <taxon>Bacteria</taxon>
        <taxon>Pseudomonadati</taxon>
        <taxon>Pseudomonadota</taxon>
        <taxon>Alphaproteobacteria</taxon>
        <taxon>Hyphomonadales</taxon>
        <taxon>Hyphomonadaceae</taxon>
        <taxon>Henriciella</taxon>
    </lineage>
</organism>